<comment type="caution">
    <text evidence="1">The sequence shown here is derived from an EMBL/GenBank/DDBJ whole genome shotgun (WGS) entry which is preliminary data.</text>
</comment>
<dbReference type="Proteomes" id="UP001500967">
    <property type="component" value="Unassembled WGS sequence"/>
</dbReference>
<evidence type="ECO:0000313" key="1">
    <source>
        <dbReference type="EMBL" id="GAA0267278.1"/>
    </source>
</evidence>
<gene>
    <name evidence="1" type="ORF">GCM10009539_62610</name>
</gene>
<sequence length="75" mass="8292">MEAAGALVYPHLHTEACFFLPQGVLQHRTWINKACHRGSSSMLSLGPLFIVGVEIARSHALHQFAYPHARLDARG</sequence>
<evidence type="ECO:0000313" key="2">
    <source>
        <dbReference type="Proteomes" id="UP001500967"/>
    </source>
</evidence>
<organism evidence="1 2">
    <name type="scientific">Cryptosporangium japonicum</name>
    <dbReference type="NCBI Taxonomy" id="80872"/>
    <lineage>
        <taxon>Bacteria</taxon>
        <taxon>Bacillati</taxon>
        <taxon>Actinomycetota</taxon>
        <taxon>Actinomycetes</taxon>
        <taxon>Cryptosporangiales</taxon>
        <taxon>Cryptosporangiaceae</taxon>
        <taxon>Cryptosporangium</taxon>
    </lineage>
</organism>
<reference evidence="1 2" key="1">
    <citation type="journal article" date="2019" name="Int. J. Syst. Evol. Microbiol.">
        <title>The Global Catalogue of Microorganisms (GCM) 10K type strain sequencing project: providing services to taxonomists for standard genome sequencing and annotation.</title>
        <authorList>
            <consortium name="The Broad Institute Genomics Platform"/>
            <consortium name="The Broad Institute Genome Sequencing Center for Infectious Disease"/>
            <person name="Wu L."/>
            <person name="Ma J."/>
        </authorList>
    </citation>
    <scope>NUCLEOTIDE SEQUENCE [LARGE SCALE GENOMIC DNA]</scope>
    <source>
        <strain evidence="1 2">JCM 10425</strain>
    </source>
</reference>
<proteinExistence type="predicted"/>
<keyword evidence="2" id="KW-1185">Reference proteome</keyword>
<protein>
    <submittedName>
        <fullName evidence="1">Uncharacterized protein</fullName>
    </submittedName>
</protein>
<dbReference type="EMBL" id="BAAAGX010000027">
    <property type="protein sequence ID" value="GAA0267278.1"/>
    <property type="molecule type" value="Genomic_DNA"/>
</dbReference>
<name>A0ABN0UZJ0_9ACTN</name>
<accession>A0ABN0UZJ0</accession>